<gene>
    <name evidence="3" type="ORF">KSF_080360</name>
</gene>
<feature type="domain" description="Transcription regulator PadR N-terminal" evidence="1">
    <location>
        <begin position="11"/>
        <end position="85"/>
    </location>
</feature>
<feature type="domain" description="Transcription regulator PadR C-terminal" evidence="2">
    <location>
        <begin position="97"/>
        <end position="179"/>
    </location>
</feature>
<evidence type="ECO:0000313" key="3">
    <source>
        <dbReference type="EMBL" id="GHO97988.1"/>
    </source>
</evidence>
<accession>A0A8J3N6W3</accession>
<evidence type="ECO:0008006" key="5">
    <source>
        <dbReference type="Google" id="ProtNLM"/>
    </source>
</evidence>
<evidence type="ECO:0000259" key="2">
    <source>
        <dbReference type="Pfam" id="PF10400"/>
    </source>
</evidence>
<evidence type="ECO:0000259" key="1">
    <source>
        <dbReference type="Pfam" id="PF03551"/>
    </source>
</evidence>
<comment type="caution">
    <text evidence="3">The sequence shown here is derived from an EMBL/GenBank/DDBJ whole genome shotgun (WGS) entry which is preliminary data.</text>
</comment>
<keyword evidence="4" id="KW-1185">Reference proteome</keyword>
<dbReference type="Proteomes" id="UP000597444">
    <property type="component" value="Unassembled WGS sequence"/>
</dbReference>
<dbReference type="Pfam" id="PF10400">
    <property type="entry name" value="Vir_act_alpha_C"/>
    <property type="match status" value="1"/>
</dbReference>
<name>A0A8J3N6W3_9CHLR</name>
<dbReference type="Pfam" id="PF03551">
    <property type="entry name" value="PadR"/>
    <property type="match status" value="1"/>
</dbReference>
<dbReference type="InterPro" id="IPR018309">
    <property type="entry name" value="Tscrpt_reg_PadR_C"/>
</dbReference>
<dbReference type="InterPro" id="IPR036390">
    <property type="entry name" value="WH_DNA-bd_sf"/>
</dbReference>
<proteinExistence type="predicted"/>
<dbReference type="AlphaFoldDB" id="A0A8J3N6W3"/>
<dbReference type="PANTHER" id="PTHR43252:SF6">
    <property type="entry name" value="NEGATIVE TRANSCRIPTION REGULATOR PADR"/>
    <property type="match status" value="1"/>
</dbReference>
<dbReference type="Gene3D" id="6.10.140.190">
    <property type="match status" value="1"/>
</dbReference>
<dbReference type="Gene3D" id="1.10.10.10">
    <property type="entry name" value="Winged helix-like DNA-binding domain superfamily/Winged helix DNA-binding domain"/>
    <property type="match status" value="1"/>
</dbReference>
<organism evidence="3 4">
    <name type="scientific">Reticulibacter mediterranei</name>
    <dbReference type="NCBI Taxonomy" id="2778369"/>
    <lineage>
        <taxon>Bacteria</taxon>
        <taxon>Bacillati</taxon>
        <taxon>Chloroflexota</taxon>
        <taxon>Ktedonobacteria</taxon>
        <taxon>Ktedonobacterales</taxon>
        <taxon>Reticulibacteraceae</taxon>
        <taxon>Reticulibacter</taxon>
    </lineage>
</organism>
<evidence type="ECO:0000313" key="4">
    <source>
        <dbReference type="Proteomes" id="UP000597444"/>
    </source>
</evidence>
<dbReference type="SUPFAM" id="SSF46785">
    <property type="entry name" value="Winged helix' DNA-binding domain"/>
    <property type="match status" value="1"/>
</dbReference>
<protein>
    <recommendedName>
        <fullName evidence="5">PadR family transcriptional regulator</fullName>
    </recommendedName>
</protein>
<dbReference type="InterPro" id="IPR005149">
    <property type="entry name" value="Tscrpt_reg_PadR_N"/>
</dbReference>
<reference evidence="3" key="1">
    <citation type="submission" date="2020-10" db="EMBL/GenBank/DDBJ databases">
        <title>Taxonomic study of unclassified bacteria belonging to the class Ktedonobacteria.</title>
        <authorList>
            <person name="Yabe S."/>
            <person name="Wang C.M."/>
            <person name="Zheng Y."/>
            <person name="Sakai Y."/>
            <person name="Cavaletti L."/>
            <person name="Monciardini P."/>
            <person name="Donadio S."/>
        </authorList>
    </citation>
    <scope>NUCLEOTIDE SEQUENCE</scope>
    <source>
        <strain evidence="3">ID150040</strain>
    </source>
</reference>
<sequence>MSKENKSRYALLGMLSLAPMSGYDLKKATDESIGYFWQENYAQIYPMLKQLTKEGLTTSHVEEQEGKPDRHVYTLTDKGREELQRWLSEPADYQVYRSELLLKLFFGKQTSLPVSAEHIRQYRERQVHLLHAIEGMEADFPERWNENPNAPYWLITMSYGRHNAQASIAWCDETLAALEKLSEQPETTTPNKEKTAYGN</sequence>
<dbReference type="PANTHER" id="PTHR43252">
    <property type="entry name" value="TRANSCRIPTIONAL REGULATOR YQJI"/>
    <property type="match status" value="1"/>
</dbReference>
<dbReference type="InterPro" id="IPR036388">
    <property type="entry name" value="WH-like_DNA-bd_sf"/>
</dbReference>
<dbReference type="EMBL" id="BNJK01000002">
    <property type="protein sequence ID" value="GHO97988.1"/>
    <property type="molecule type" value="Genomic_DNA"/>
</dbReference>